<evidence type="ECO:0000259" key="7">
    <source>
        <dbReference type="PROSITE" id="PS51914"/>
    </source>
</evidence>
<dbReference type="Pfam" id="PF13015">
    <property type="entry name" value="PRKCSH_1"/>
    <property type="match status" value="1"/>
</dbReference>
<dbReference type="PANTHER" id="PTHR12630">
    <property type="entry name" value="N-LINKED OLIGOSACCHARIDE PROCESSING"/>
    <property type="match status" value="1"/>
</dbReference>
<gene>
    <name evidence="8" type="ORF">SLS62_009227</name>
</gene>
<feature type="signal peptide" evidence="6">
    <location>
        <begin position="1"/>
        <end position="21"/>
    </location>
</feature>
<keyword evidence="9" id="KW-1185">Reference proteome</keyword>
<organism evidence="8 9">
    <name type="scientific">Diatrype stigma</name>
    <dbReference type="NCBI Taxonomy" id="117547"/>
    <lineage>
        <taxon>Eukaryota</taxon>
        <taxon>Fungi</taxon>
        <taxon>Dikarya</taxon>
        <taxon>Ascomycota</taxon>
        <taxon>Pezizomycotina</taxon>
        <taxon>Sordariomycetes</taxon>
        <taxon>Xylariomycetidae</taxon>
        <taxon>Xylariales</taxon>
        <taxon>Diatrypaceae</taxon>
        <taxon>Diatrype</taxon>
    </lineage>
</organism>
<dbReference type="InterPro" id="IPR036607">
    <property type="entry name" value="PRKCSH"/>
</dbReference>
<evidence type="ECO:0000256" key="6">
    <source>
        <dbReference type="SAM" id="SignalP"/>
    </source>
</evidence>
<name>A0AAN9UFT5_9PEZI</name>
<dbReference type="SUPFAM" id="SSF50911">
    <property type="entry name" value="Mannose 6-phosphate receptor domain"/>
    <property type="match status" value="1"/>
</dbReference>
<feature type="chain" id="PRO_5042814173" description="Glucosidase 2 subunit beta" evidence="6">
    <location>
        <begin position="22"/>
        <end position="564"/>
    </location>
</feature>
<evidence type="ECO:0000313" key="8">
    <source>
        <dbReference type="EMBL" id="KAK7747071.1"/>
    </source>
</evidence>
<dbReference type="AlphaFoldDB" id="A0AAN9UFT5"/>
<dbReference type="Gene3D" id="2.70.130.10">
    <property type="entry name" value="Mannose-6-phosphate receptor binding domain"/>
    <property type="match status" value="1"/>
</dbReference>
<comment type="caution">
    <text evidence="8">The sequence shown here is derived from an EMBL/GenBank/DDBJ whole genome shotgun (WGS) entry which is preliminary data.</text>
</comment>
<dbReference type="Proteomes" id="UP001320420">
    <property type="component" value="Unassembled WGS sequence"/>
</dbReference>
<feature type="coiled-coil region" evidence="5">
    <location>
        <begin position="246"/>
        <end position="280"/>
    </location>
</feature>
<keyword evidence="4" id="KW-1015">Disulfide bond</keyword>
<feature type="domain" description="MRH" evidence="7">
    <location>
        <begin position="435"/>
        <end position="549"/>
    </location>
</feature>
<sequence length="564" mass="62603">MRQSQAIVLLGILAQNGIVTAGSLPRGVGPEFAKFYEIQDTFTCIGHPSITIAASRVNDNSCDCPDGSDEPGTAACANLDPLSPPQPLPASLSGTTNTTNALPGFWCENKSHIGTYVPFLYVNDGVCDYDLCCDGSEEYANKGGVKCENKCDEIGKEWRRIDKERRENAERANKRRRTMVKEAKELRRRVEAKVTTLTNEIKELEAKRDDLKSKLEDAKRQDLGKVVSGEGSGKLGVLSNLAKARVNELRDTLGKVVDERHQLEEKVAELEGILSAFKEEYNPNFNDEGVKKAVRAWEDYAAKKTEETAEELNEADIEAVLKEDSETSGINWKEFEEDEATDTDILYSLEAYLPGPVRDFIHARVNLLRIWLIENGMLADSAAGKGESRLVKAAREAYEGAESELTAKQRELTSQRQDLDEKDYGADDIFRHLKGKCVAKDSGEYTYELCWLEKTTQKSKKGGAATNMGNFKSFDVGDADEDERLDGKGLGRGRRVVLRYENGQHCWNGPNRRTDVWLGCAETEELWRVSELEKCVYKMEVGTPAACEGAVSPGEPGQAAKDEL</sequence>
<dbReference type="Pfam" id="PF12999">
    <property type="entry name" value="PRKCSH-like"/>
    <property type="match status" value="2"/>
</dbReference>
<reference evidence="8 9" key="1">
    <citation type="submission" date="2024-02" db="EMBL/GenBank/DDBJ databases">
        <title>De novo assembly and annotation of 12 fungi associated with fruit tree decline syndrome in Ontario, Canada.</title>
        <authorList>
            <person name="Sulman M."/>
            <person name="Ellouze W."/>
            <person name="Ilyukhin E."/>
        </authorList>
    </citation>
    <scope>NUCLEOTIDE SEQUENCE [LARGE SCALE GENOMIC DNA]</scope>
    <source>
        <strain evidence="8 9">M11/M66-122</strain>
    </source>
</reference>
<evidence type="ECO:0000256" key="1">
    <source>
        <dbReference type="ARBA" id="ARBA00022387"/>
    </source>
</evidence>
<feature type="coiled-coil region" evidence="5">
    <location>
        <begin position="166"/>
        <end position="221"/>
    </location>
</feature>
<evidence type="ECO:0000256" key="4">
    <source>
        <dbReference type="ARBA" id="ARBA00023157"/>
    </source>
</evidence>
<dbReference type="PANTHER" id="PTHR12630:SF1">
    <property type="entry name" value="GLUCOSIDASE 2 SUBUNIT BETA"/>
    <property type="match status" value="1"/>
</dbReference>
<keyword evidence="3" id="KW-0256">Endoplasmic reticulum</keyword>
<protein>
    <recommendedName>
        <fullName evidence="1">Glucosidase 2 subunit beta</fullName>
    </recommendedName>
</protein>
<evidence type="ECO:0000256" key="3">
    <source>
        <dbReference type="ARBA" id="ARBA00022824"/>
    </source>
</evidence>
<evidence type="ECO:0000313" key="9">
    <source>
        <dbReference type="Proteomes" id="UP001320420"/>
    </source>
</evidence>
<proteinExistence type="predicted"/>
<evidence type="ECO:0000256" key="5">
    <source>
        <dbReference type="SAM" id="Coils"/>
    </source>
</evidence>
<dbReference type="InterPro" id="IPR009011">
    <property type="entry name" value="Man6P_isomerase_rcpt-bd_dom_sf"/>
</dbReference>
<dbReference type="GO" id="GO:0006491">
    <property type="term" value="P:N-glycan processing"/>
    <property type="evidence" value="ECO:0007669"/>
    <property type="project" value="TreeGrafter"/>
</dbReference>
<accession>A0AAN9UFT5</accession>
<dbReference type="GO" id="GO:0017177">
    <property type="term" value="C:glucosidase II complex"/>
    <property type="evidence" value="ECO:0007669"/>
    <property type="project" value="TreeGrafter"/>
</dbReference>
<dbReference type="InterPro" id="IPR028146">
    <property type="entry name" value="PRKCSH_N"/>
</dbReference>
<feature type="coiled-coil region" evidence="5">
    <location>
        <begin position="391"/>
        <end position="422"/>
    </location>
</feature>
<dbReference type="PROSITE" id="PS51914">
    <property type="entry name" value="MRH"/>
    <property type="match status" value="1"/>
</dbReference>
<dbReference type="EMBL" id="JAKJXP020000094">
    <property type="protein sequence ID" value="KAK7747071.1"/>
    <property type="molecule type" value="Genomic_DNA"/>
</dbReference>
<dbReference type="InterPro" id="IPR044865">
    <property type="entry name" value="MRH_dom"/>
</dbReference>
<keyword evidence="2 6" id="KW-0732">Signal</keyword>
<evidence type="ECO:0000256" key="2">
    <source>
        <dbReference type="ARBA" id="ARBA00022729"/>
    </source>
</evidence>
<dbReference type="InterPro" id="IPR039794">
    <property type="entry name" value="Gtb1-like"/>
</dbReference>
<keyword evidence="5" id="KW-0175">Coiled coil</keyword>